<evidence type="ECO:0000313" key="2">
    <source>
        <dbReference type="Proteomes" id="UP000199494"/>
    </source>
</evidence>
<dbReference type="InterPro" id="IPR002052">
    <property type="entry name" value="DNA_methylase_N6_adenine_CS"/>
</dbReference>
<dbReference type="Proteomes" id="UP000199494">
    <property type="component" value="Unassembled WGS sequence"/>
</dbReference>
<dbReference type="InterPro" id="IPR002723">
    <property type="entry name" value="BpsA_C"/>
</dbReference>
<gene>
    <name evidence="1" type="ORF">SAMN05421630_111233</name>
</gene>
<dbReference type="GO" id="GO:0032259">
    <property type="term" value="P:methylation"/>
    <property type="evidence" value="ECO:0007669"/>
    <property type="project" value="UniProtKB-KW"/>
</dbReference>
<dbReference type="KEGG" id="pmad:BAY61_26005"/>
<reference evidence="1 2" key="1">
    <citation type="submission" date="2016-10" db="EMBL/GenBank/DDBJ databases">
        <authorList>
            <person name="de Groot N.N."/>
        </authorList>
    </citation>
    <scope>NUCLEOTIDE SEQUENCE [LARGE SCALE GENOMIC DNA]</scope>
    <source>
        <strain evidence="1 2">CGMCC 4.5506</strain>
    </source>
</reference>
<dbReference type="GO" id="GO:0003676">
    <property type="term" value="F:nucleic acid binding"/>
    <property type="evidence" value="ECO:0007669"/>
    <property type="project" value="InterPro"/>
</dbReference>
<keyword evidence="1" id="KW-0808">Transferase</keyword>
<dbReference type="PROSITE" id="PS00092">
    <property type="entry name" value="N6_MTASE"/>
    <property type="match status" value="1"/>
</dbReference>
<keyword evidence="2" id="KW-1185">Reference proteome</keyword>
<sequence>MSQAFGISAPPLRLAITLLSSGWRDLDELVSATAAPRRSVEDLLTALDGDLEKDGAAMRLREDAVDRYRELATPPADPGEEVAAKLAALVEDVPAALPALDHVQATPDTALRRASWLAEQYDLRSARLLFLGDHDLTSLAVRAVAPSAHLTVVDVDDRVLEYIDRHGDRSIRTVHADLRFGLPLAVAGSSDVVFSDPPYTREGMGLFASRGIECLAEPQQGRLVLAYGYSVRHPALGHQVQLALTALGLTFEAIIPNFNRYTGAQAIGSAADLYVCQPTARSGKQGKVAKQRKGQRPGIYTHGPQSVEARETPAALREALLGRASETGLPVEERGIDWTTPSPVPEGTAVAIDLSADPGPWLLRVLLGFNATRLALLLPNAHPDLGNAKAQAALTELVAGKYRLTLRRSTPDNKHAIVVADAIPAGDEKPAVHTVFSRAHGRLGNLWQQAPSDIAGLRLVDLPRHRIAEVQAALRR</sequence>
<organism evidence="1 2">
    <name type="scientific">Prauserella marina</name>
    <dbReference type="NCBI Taxonomy" id="530584"/>
    <lineage>
        <taxon>Bacteria</taxon>
        <taxon>Bacillati</taxon>
        <taxon>Actinomycetota</taxon>
        <taxon>Actinomycetes</taxon>
        <taxon>Pseudonocardiales</taxon>
        <taxon>Pseudonocardiaceae</taxon>
        <taxon>Prauserella</taxon>
    </lineage>
</organism>
<dbReference type="STRING" id="530584.SAMN05421630_111233"/>
<dbReference type="Pfam" id="PF01861">
    <property type="entry name" value="BpsA_C"/>
    <property type="match status" value="1"/>
</dbReference>
<evidence type="ECO:0000313" key="1">
    <source>
        <dbReference type="EMBL" id="SDD72088.1"/>
    </source>
</evidence>
<proteinExistence type="predicted"/>
<keyword evidence="1" id="KW-0489">Methyltransferase</keyword>
<dbReference type="GO" id="GO:0008168">
    <property type="term" value="F:methyltransferase activity"/>
    <property type="evidence" value="ECO:0007669"/>
    <property type="project" value="UniProtKB-KW"/>
</dbReference>
<dbReference type="Gene3D" id="3.40.50.150">
    <property type="entry name" value="Vaccinia Virus protein VP39"/>
    <property type="match status" value="1"/>
</dbReference>
<dbReference type="InterPro" id="IPR029063">
    <property type="entry name" value="SAM-dependent_MTases_sf"/>
</dbReference>
<accession>A0A222W0K4</accession>
<name>A0A222W0K4_9PSEU</name>
<dbReference type="SUPFAM" id="SSF53335">
    <property type="entry name" value="S-adenosyl-L-methionine-dependent methyltransferases"/>
    <property type="match status" value="1"/>
</dbReference>
<dbReference type="EMBL" id="FMZE01000011">
    <property type="protein sequence ID" value="SDD72088.1"/>
    <property type="molecule type" value="Genomic_DNA"/>
</dbReference>
<dbReference type="AlphaFoldDB" id="A0A222W0K4"/>
<protein>
    <submittedName>
        <fullName evidence="1">Predicted methyltransferase</fullName>
    </submittedName>
</protein>